<protein>
    <submittedName>
        <fullName evidence="2">Kinesin light chain 3</fullName>
    </submittedName>
</protein>
<gene>
    <name evidence="2" type="primary">KLC3_2</name>
    <name evidence="2" type="ORF">P7K49_034595</name>
</gene>
<evidence type="ECO:0000313" key="2">
    <source>
        <dbReference type="EMBL" id="KAK2088688.1"/>
    </source>
</evidence>
<sequence>MKFPDWSQDLPDIPSPQASAYLKQNKYQQAEELYKEILRREDLPAPLASPAPPQALRRSSSLSKIRESIRRGSEKLVSRLRGEGAAGAAG</sequence>
<dbReference type="EMBL" id="JASSZA010000019">
    <property type="protein sequence ID" value="KAK2088688.1"/>
    <property type="molecule type" value="Genomic_DNA"/>
</dbReference>
<name>A0ABQ9TWA7_SAGOE</name>
<evidence type="ECO:0000256" key="1">
    <source>
        <dbReference type="SAM" id="MobiDB-lite"/>
    </source>
</evidence>
<comment type="caution">
    <text evidence="2">The sequence shown here is derived from an EMBL/GenBank/DDBJ whole genome shotgun (WGS) entry which is preliminary data.</text>
</comment>
<evidence type="ECO:0000313" key="3">
    <source>
        <dbReference type="Proteomes" id="UP001266305"/>
    </source>
</evidence>
<keyword evidence="3" id="KW-1185">Reference proteome</keyword>
<accession>A0ABQ9TWA7</accession>
<dbReference type="Proteomes" id="UP001266305">
    <property type="component" value="Unassembled WGS sequence"/>
</dbReference>
<reference evidence="2 3" key="1">
    <citation type="submission" date="2023-05" db="EMBL/GenBank/DDBJ databases">
        <title>B98-5 Cell Line De Novo Hybrid Assembly: An Optical Mapping Approach.</title>
        <authorList>
            <person name="Kananen K."/>
            <person name="Auerbach J.A."/>
            <person name="Kautto E."/>
            <person name="Blachly J.S."/>
        </authorList>
    </citation>
    <scope>NUCLEOTIDE SEQUENCE [LARGE SCALE GENOMIC DNA]</scope>
    <source>
        <strain evidence="2">B95-8</strain>
        <tissue evidence="2">Cell line</tissue>
    </source>
</reference>
<proteinExistence type="predicted"/>
<organism evidence="2 3">
    <name type="scientific">Saguinus oedipus</name>
    <name type="common">Cotton-top tamarin</name>
    <name type="synonym">Oedipomidas oedipus</name>
    <dbReference type="NCBI Taxonomy" id="9490"/>
    <lineage>
        <taxon>Eukaryota</taxon>
        <taxon>Metazoa</taxon>
        <taxon>Chordata</taxon>
        <taxon>Craniata</taxon>
        <taxon>Vertebrata</taxon>
        <taxon>Euteleostomi</taxon>
        <taxon>Mammalia</taxon>
        <taxon>Eutheria</taxon>
        <taxon>Euarchontoglires</taxon>
        <taxon>Primates</taxon>
        <taxon>Haplorrhini</taxon>
        <taxon>Platyrrhini</taxon>
        <taxon>Cebidae</taxon>
        <taxon>Callitrichinae</taxon>
        <taxon>Saguinus</taxon>
    </lineage>
</organism>
<feature type="region of interest" description="Disordered" evidence="1">
    <location>
        <begin position="44"/>
        <end position="68"/>
    </location>
</feature>
<feature type="region of interest" description="Disordered" evidence="1">
    <location>
        <begin position="1"/>
        <end position="21"/>
    </location>
</feature>